<evidence type="ECO:0000259" key="5">
    <source>
        <dbReference type="Pfam" id="PF01869"/>
    </source>
</evidence>
<protein>
    <submittedName>
        <fullName evidence="6">CoA-substrate-specific enzyme activase, putative</fullName>
    </submittedName>
</protein>
<dbReference type="STRING" id="1121919.SAMN02745975_02442"/>
<sequence>MGYYIGIDVGSVTTKLALIGNHGEMLWSTYRRTEGGPIEAIQQSFFQLSKEKGLLNQEILGIGATGSGRHLASVMVGADVVKNEITAHAAAAKHVEPRVKTVIDIGGQDSKIIFIKNGISTGFNMNSICAAGTGSFLDHQAGRLGIPIEEFGSYALKSYSPVKISGRCGVFAESDLIHKQQMGYKKEDLIAGLCIALVSNYLSNVARGKKIEPPVLFQGGVAANQGIKAAFEQRLDIPITVPEHHNVMGAWGAALLAKQWHERTRHESAFRGVKTISSFSCVPKTFSCADCSNHCEINELYIGESLASRWGSRCSKWSDLERSSKDYRETRHFPLQGFQQQVSS</sequence>
<evidence type="ECO:0000256" key="2">
    <source>
        <dbReference type="ARBA" id="ARBA00022723"/>
    </source>
</evidence>
<dbReference type="SUPFAM" id="SSF53067">
    <property type="entry name" value="Actin-like ATPase domain"/>
    <property type="match status" value="1"/>
</dbReference>
<evidence type="ECO:0000256" key="1">
    <source>
        <dbReference type="ARBA" id="ARBA00001966"/>
    </source>
</evidence>
<keyword evidence="2" id="KW-0479">Metal-binding</keyword>
<dbReference type="Proteomes" id="UP000184536">
    <property type="component" value="Unassembled WGS sequence"/>
</dbReference>
<dbReference type="InterPro" id="IPR002731">
    <property type="entry name" value="ATPase_BadF"/>
</dbReference>
<dbReference type="AlphaFoldDB" id="A0A1M6KLS3"/>
<dbReference type="GO" id="GO:0051536">
    <property type="term" value="F:iron-sulfur cluster binding"/>
    <property type="evidence" value="ECO:0007669"/>
    <property type="project" value="UniProtKB-KW"/>
</dbReference>
<dbReference type="EMBL" id="FQZV01000031">
    <property type="protein sequence ID" value="SHJ59875.1"/>
    <property type="molecule type" value="Genomic_DNA"/>
</dbReference>
<dbReference type="PANTHER" id="PTHR32329:SF7">
    <property type="entry name" value="ACTIVATOR OF 2-HYDROXYACYL-COA-HYDRATASE"/>
    <property type="match status" value="1"/>
</dbReference>
<gene>
    <name evidence="6" type="ORF">SAMN02745975_02442</name>
</gene>
<dbReference type="Pfam" id="PF01869">
    <property type="entry name" value="BcrAD_BadFG"/>
    <property type="match status" value="1"/>
</dbReference>
<organism evidence="6 7">
    <name type="scientific">Geosporobacter subterraneus DSM 17957</name>
    <dbReference type="NCBI Taxonomy" id="1121919"/>
    <lineage>
        <taxon>Bacteria</taxon>
        <taxon>Bacillati</taxon>
        <taxon>Bacillota</taxon>
        <taxon>Clostridia</taxon>
        <taxon>Peptostreptococcales</taxon>
        <taxon>Thermotaleaceae</taxon>
        <taxon>Geosporobacter</taxon>
    </lineage>
</organism>
<dbReference type="InterPro" id="IPR043129">
    <property type="entry name" value="ATPase_NBD"/>
</dbReference>
<comment type="cofactor">
    <cofactor evidence="1">
        <name>[4Fe-4S] cluster</name>
        <dbReference type="ChEBI" id="CHEBI:49883"/>
    </cofactor>
</comment>
<dbReference type="InterPro" id="IPR008275">
    <property type="entry name" value="CoA_E_activase_dom"/>
</dbReference>
<dbReference type="Gene3D" id="3.30.420.40">
    <property type="match status" value="2"/>
</dbReference>
<evidence type="ECO:0000256" key="4">
    <source>
        <dbReference type="ARBA" id="ARBA00023014"/>
    </source>
</evidence>
<proteinExistence type="predicted"/>
<dbReference type="RefSeq" id="WP_110941553.1">
    <property type="nucleotide sequence ID" value="NZ_FQZV01000031.1"/>
</dbReference>
<keyword evidence="7" id="KW-1185">Reference proteome</keyword>
<keyword evidence="4" id="KW-0411">Iron-sulfur</keyword>
<dbReference type="CDD" id="cd24035">
    <property type="entry name" value="ASKHA_NBD_O66634-like_rpt2"/>
    <property type="match status" value="1"/>
</dbReference>
<dbReference type="NCBIfam" id="TIGR00241">
    <property type="entry name" value="CoA_E_activ"/>
    <property type="match status" value="1"/>
</dbReference>
<evidence type="ECO:0000313" key="6">
    <source>
        <dbReference type="EMBL" id="SHJ59875.1"/>
    </source>
</evidence>
<dbReference type="GO" id="GO:0046872">
    <property type="term" value="F:metal ion binding"/>
    <property type="evidence" value="ECO:0007669"/>
    <property type="project" value="UniProtKB-KW"/>
</dbReference>
<reference evidence="7" key="1">
    <citation type="submission" date="2016-11" db="EMBL/GenBank/DDBJ databases">
        <authorList>
            <person name="Varghese N."/>
            <person name="Submissions S."/>
        </authorList>
    </citation>
    <scope>NUCLEOTIDE SEQUENCE [LARGE SCALE GENOMIC DNA]</scope>
    <source>
        <strain evidence="7">DSM 17957</strain>
    </source>
</reference>
<evidence type="ECO:0000313" key="7">
    <source>
        <dbReference type="Proteomes" id="UP000184536"/>
    </source>
</evidence>
<name>A0A1M6KLS3_9FIRM</name>
<evidence type="ECO:0000256" key="3">
    <source>
        <dbReference type="ARBA" id="ARBA00023004"/>
    </source>
</evidence>
<dbReference type="InterPro" id="IPR051805">
    <property type="entry name" value="Dehydratase_Activator_Redct"/>
</dbReference>
<dbReference type="PANTHER" id="PTHR32329">
    <property type="entry name" value="BIFUNCTIONAL PROTEIN [INCLUDES 2-HYDROXYACYL-COA DEHYDRATASE (N-TER) AND ITS ACTIVATOR DOMAIN (C_TERM)-RELATED"/>
    <property type="match status" value="1"/>
</dbReference>
<dbReference type="OrthoDB" id="9778513at2"/>
<accession>A0A1M6KLS3</accession>
<feature type="domain" description="ATPase BadF/BadG/BcrA/BcrD type" evidence="5">
    <location>
        <begin position="5"/>
        <end position="257"/>
    </location>
</feature>
<keyword evidence="3" id="KW-0408">Iron</keyword>